<reference evidence="2" key="2">
    <citation type="journal article" date="2021" name="PeerJ">
        <title>Extensive microbial diversity within the chicken gut microbiome revealed by metagenomics and culture.</title>
        <authorList>
            <person name="Gilroy R."/>
            <person name="Ravi A."/>
            <person name="Getino M."/>
            <person name="Pursley I."/>
            <person name="Horton D.L."/>
            <person name="Alikhan N.F."/>
            <person name="Baker D."/>
            <person name="Gharbi K."/>
            <person name="Hall N."/>
            <person name="Watson M."/>
            <person name="Adriaenssens E.M."/>
            <person name="Foster-Nyarko E."/>
            <person name="Jarju S."/>
            <person name="Secka A."/>
            <person name="Antonio M."/>
            <person name="Oren A."/>
            <person name="Chaudhuri R.R."/>
            <person name="La Ragione R."/>
            <person name="Hildebrand F."/>
            <person name="Pallen M.J."/>
        </authorList>
    </citation>
    <scope>NUCLEOTIDE SEQUENCE</scope>
    <source>
        <strain evidence="2">3924</strain>
    </source>
</reference>
<dbReference type="EMBL" id="JADIMV010000045">
    <property type="protein sequence ID" value="MBO8439494.1"/>
    <property type="molecule type" value="Genomic_DNA"/>
</dbReference>
<evidence type="ECO:0000259" key="1">
    <source>
        <dbReference type="Pfam" id="PF00535"/>
    </source>
</evidence>
<gene>
    <name evidence="2" type="ORF">IAC51_02470</name>
</gene>
<dbReference type="Proteomes" id="UP000712007">
    <property type="component" value="Unassembled WGS sequence"/>
</dbReference>
<sequence length="252" mass="28808">MQDTLVSIITPVYNGEKYIAQTIESVLAQTYPDWEMLIIDDGSRDNSAAIARDYCARDSRISLYSQTNAGSAAARNNGIRRARGRYIALLDADDLWDSTFLASQLNFMKEKGALLVCSAHRRIDEYGRECLKPFFPPEKATYTDLLRTCSISCLTGLYDTSAYGKVFLNEKFKSLRDDLVYWLEIVKKTGAVYGNQEIIASFRISGTSVTHNKKKVIVPQYKVYRESEGLSRIKSLYYLLCWAWNGFIKYRR</sequence>
<dbReference type="Pfam" id="PF00535">
    <property type="entry name" value="Glycos_transf_2"/>
    <property type="match status" value="1"/>
</dbReference>
<organism evidence="2 3">
    <name type="scientific">Candidatus Aphodosoma intestinipullorum</name>
    <dbReference type="NCBI Taxonomy" id="2840674"/>
    <lineage>
        <taxon>Bacteria</taxon>
        <taxon>Pseudomonadati</taxon>
        <taxon>Bacteroidota</taxon>
        <taxon>Bacteroidia</taxon>
        <taxon>Bacteroidales</taxon>
        <taxon>Candidatus Aphodosoma</taxon>
    </lineage>
</organism>
<accession>A0A940DL89</accession>
<protein>
    <submittedName>
        <fullName evidence="2">Glycosyltransferase family 2 protein</fullName>
    </submittedName>
</protein>
<dbReference type="SUPFAM" id="SSF53448">
    <property type="entry name" value="Nucleotide-diphospho-sugar transferases"/>
    <property type="match status" value="1"/>
</dbReference>
<feature type="domain" description="Glycosyltransferase 2-like" evidence="1">
    <location>
        <begin position="7"/>
        <end position="133"/>
    </location>
</feature>
<comment type="caution">
    <text evidence="2">The sequence shown here is derived from an EMBL/GenBank/DDBJ whole genome shotgun (WGS) entry which is preliminary data.</text>
</comment>
<dbReference type="PANTHER" id="PTHR22916:SF3">
    <property type="entry name" value="UDP-GLCNAC:BETAGAL BETA-1,3-N-ACETYLGLUCOSAMINYLTRANSFERASE-LIKE PROTEIN 1"/>
    <property type="match status" value="1"/>
</dbReference>
<evidence type="ECO:0000313" key="2">
    <source>
        <dbReference type="EMBL" id="MBO8439494.1"/>
    </source>
</evidence>
<dbReference type="InterPro" id="IPR001173">
    <property type="entry name" value="Glyco_trans_2-like"/>
</dbReference>
<name>A0A940DL89_9BACT</name>
<dbReference type="PANTHER" id="PTHR22916">
    <property type="entry name" value="GLYCOSYLTRANSFERASE"/>
    <property type="match status" value="1"/>
</dbReference>
<reference evidence="2" key="1">
    <citation type="submission" date="2020-10" db="EMBL/GenBank/DDBJ databases">
        <authorList>
            <person name="Gilroy R."/>
        </authorList>
    </citation>
    <scope>NUCLEOTIDE SEQUENCE</scope>
    <source>
        <strain evidence="2">3924</strain>
    </source>
</reference>
<dbReference type="InterPro" id="IPR029044">
    <property type="entry name" value="Nucleotide-diphossugar_trans"/>
</dbReference>
<evidence type="ECO:0000313" key="3">
    <source>
        <dbReference type="Proteomes" id="UP000712007"/>
    </source>
</evidence>
<proteinExistence type="predicted"/>
<dbReference type="CDD" id="cd00761">
    <property type="entry name" value="Glyco_tranf_GTA_type"/>
    <property type="match status" value="1"/>
</dbReference>
<dbReference type="AlphaFoldDB" id="A0A940DL89"/>
<dbReference type="GO" id="GO:0016758">
    <property type="term" value="F:hexosyltransferase activity"/>
    <property type="evidence" value="ECO:0007669"/>
    <property type="project" value="UniProtKB-ARBA"/>
</dbReference>
<dbReference type="Gene3D" id="3.90.550.10">
    <property type="entry name" value="Spore Coat Polysaccharide Biosynthesis Protein SpsA, Chain A"/>
    <property type="match status" value="1"/>
</dbReference>